<organism evidence="4 5">
    <name type="scientific">Dyadobacter fanqingshengii</name>
    <dbReference type="NCBI Taxonomy" id="2906443"/>
    <lineage>
        <taxon>Bacteria</taxon>
        <taxon>Pseudomonadati</taxon>
        <taxon>Bacteroidota</taxon>
        <taxon>Cytophagia</taxon>
        <taxon>Cytophagales</taxon>
        <taxon>Spirosomataceae</taxon>
        <taxon>Dyadobacter</taxon>
    </lineage>
</organism>
<reference evidence="4" key="1">
    <citation type="submission" date="2021-12" db="EMBL/GenBank/DDBJ databases">
        <title>Novel species in genus Dyadobacter.</title>
        <authorList>
            <person name="Ma C."/>
        </authorList>
    </citation>
    <scope>NUCLEOTIDE SEQUENCE</scope>
    <source>
        <strain evidence="4">CY399</strain>
    </source>
</reference>
<keyword evidence="2 4" id="KW-0378">Hydrolase</keyword>
<dbReference type="GO" id="GO:0000270">
    <property type="term" value="P:peptidoglycan metabolic process"/>
    <property type="evidence" value="ECO:0007669"/>
    <property type="project" value="TreeGrafter"/>
</dbReference>
<keyword evidence="3" id="KW-0732">Signal</keyword>
<dbReference type="SUPFAM" id="SSF56601">
    <property type="entry name" value="beta-lactamase/transpeptidase-like"/>
    <property type="match status" value="1"/>
</dbReference>
<dbReference type="EC" id="3.4.16.4" evidence="4"/>
<dbReference type="PRINTS" id="PR00922">
    <property type="entry name" value="DADACBPTASE3"/>
</dbReference>
<dbReference type="GO" id="GO:0009002">
    <property type="term" value="F:serine-type D-Ala-D-Ala carboxypeptidase activity"/>
    <property type="evidence" value="ECO:0007669"/>
    <property type="project" value="UniProtKB-EC"/>
</dbReference>
<comment type="similarity">
    <text evidence="1">Belongs to the peptidase S13 family.</text>
</comment>
<feature type="chain" id="PRO_5040725412" evidence="3">
    <location>
        <begin position="19"/>
        <end position="490"/>
    </location>
</feature>
<gene>
    <name evidence="4" type="primary">dacB</name>
    <name evidence="4" type="ORF">LXM24_07520</name>
</gene>
<name>A0A9X1P932_9BACT</name>
<dbReference type="Gene3D" id="3.40.710.10">
    <property type="entry name" value="DD-peptidase/beta-lactamase superfamily"/>
    <property type="match status" value="1"/>
</dbReference>
<dbReference type="EMBL" id="JAJTTA010000002">
    <property type="protein sequence ID" value="MCF0039929.1"/>
    <property type="molecule type" value="Genomic_DNA"/>
</dbReference>
<feature type="signal peptide" evidence="3">
    <location>
        <begin position="1"/>
        <end position="18"/>
    </location>
</feature>
<dbReference type="InterPro" id="IPR000667">
    <property type="entry name" value="Peptidase_S13"/>
</dbReference>
<keyword evidence="4" id="KW-0645">Protease</keyword>
<sequence>MKFGLFLFFLSFCFNVNAQTIDSIALNNLRDAVLELENSELMRSGSLAVSVKKVKDASNVFALNPERSLPSASTLKLVSTATVLAVFGGDFKFQTFLEHDGVIRNDTLIGNLYIHGTGDPSLGSERFKGYPSGIELINRWTAAVKKKGIRYINGKIIADASFFDSETIASTWIWGDIGNYYGAGVSGLNFSENLYKIKFKPGADFGDPTTFLGIEPAIPYLTFTNQVTTGERGSGDQTIVYSSPLGNAAVLTGTIPTGSPVFSVKGSIPNPAEYVTYAMKTSLLNSAVGIGENNVPQPGMPAATANPKVILDKYDSPPLRDLCQQTNFWSINLYADAFFKQAGKRLAGKSAFDESAKAITAYWSGKNADLRGFYIKDGSGLSPSGSITTNSLTDILNVANKDASFNDFYKSIAILGVNGTVRNLGKGSKAAGNMHVKSGSIEGTRAYAGYVTSKSGSLLSFSIIAHKYMPGSNRVITDSLVRIMTLMAEL</sequence>
<protein>
    <submittedName>
        <fullName evidence="4">D-alanyl-D-alanine carboxypeptidase/D-alanyl-D-alanine-endopeptidase</fullName>
        <ecNumber evidence="4">3.4.16.4</ecNumber>
    </submittedName>
</protein>
<accession>A0A9X1P932</accession>
<dbReference type="RefSeq" id="WP_234612363.1">
    <property type="nucleotide sequence ID" value="NZ_CP098806.1"/>
</dbReference>
<evidence type="ECO:0000313" key="5">
    <source>
        <dbReference type="Proteomes" id="UP001139700"/>
    </source>
</evidence>
<dbReference type="Proteomes" id="UP001139700">
    <property type="component" value="Unassembled WGS sequence"/>
</dbReference>
<comment type="caution">
    <text evidence="4">The sequence shown here is derived from an EMBL/GenBank/DDBJ whole genome shotgun (WGS) entry which is preliminary data.</text>
</comment>
<dbReference type="InterPro" id="IPR012338">
    <property type="entry name" value="Beta-lactam/transpept-like"/>
</dbReference>
<evidence type="ECO:0000256" key="3">
    <source>
        <dbReference type="SAM" id="SignalP"/>
    </source>
</evidence>
<dbReference type="AlphaFoldDB" id="A0A9X1P932"/>
<keyword evidence="5" id="KW-1185">Reference proteome</keyword>
<dbReference type="NCBIfam" id="TIGR00666">
    <property type="entry name" value="PBP4"/>
    <property type="match status" value="1"/>
</dbReference>
<dbReference type="Gene3D" id="3.50.80.20">
    <property type="entry name" value="D-Ala-D-Ala carboxypeptidase C, peptidase S13"/>
    <property type="match status" value="1"/>
</dbReference>
<evidence type="ECO:0000256" key="2">
    <source>
        <dbReference type="ARBA" id="ARBA00022801"/>
    </source>
</evidence>
<proteinExistence type="inferred from homology"/>
<evidence type="ECO:0000313" key="4">
    <source>
        <dbReference type="EMBL" id="MCF0039929.1"/>
    </source>
</evidence>
<evidence type="ECO:0000256" key="1">
    <source>
        <dbReference type="ARBA" id="ARBA00006096"/>
    </source>
</evidence>
<dbReference type="PANTHER" id="PTHR30023">
    <property type="entry name" value="D-ALANYL-D-ALANINE CARBOXYPEPTIDASE"/>
    <property type="match status" value="1"/>
</dbReference>
<keyword evidence="4" id="KW-0121">Carboxypeptidase</keyword>
<dbReference type="GO" id="GO:0006508">
    <property type="term" value="P:proteolysis"/>
    <property type="evidence" value="ECO:0007669"/>
    <property type="project" value="InterPro"/>
</dbReference>
<dbReference type="Pfam" id="PF02113">
    <property type="entry name" value="Peptidase_S13"/>
    <property type="match status" value="1"/>
</dbReference>
<dbReference type="PANTHER" id="PTHR30023:SF0">
    <property type="entry name" value="PENICILLIN-SENSITIVE CARBOXYPEPTIDASE A"/>
    <property type="match status" value="1"/>
</dbReference>